<dbReference type="SUPFAM" id="SSF51658">
    <property type="entry name" value="Xylose isomerase-like"/>
    <property type="match status" value="1"/>
</dbReference>
<dbReference type="PANTHER" id="PTHR12110:SF53">
    <property type="entry name" value="BLR5974 PROTEIN"/>
    <property type="match status" value="1"/>
</dbReference>
<dbReference type="Proteomes" id="UP000283786">
    <property type="component" value="Chromosome"/>
</dbReference>
<sequence>MTPLKIGAALLTKDIASHRDWLFDANRDLEIQDFCLPGVVSDGWDEAVAQAKAALDGFQGRLGIHGPFWGLDVANPDRDMAKVIGGKYLRAVESAAAIGATQMVIHSPFDNWHEFNRFNGFGPGGMVAKVADDFRAVMGPALTLATEHGVTLVVENIKDITPSIRRELVEAIGSPALALSIDTGHAQVASRASNAPPVDVYLRDAGALLRHVHLQDNDGFADRHWAPGEGHIEWVEVFRALADCESAPHLVLELRRPGDIPQGFAHLKGLGLAV</sequence>
<feature type="domain" description="Xylose isomerase-like TIM barrel" evidence="1">
    <location>
        <begin position="45"/>
        <end position="268"/>
    </location>
</feature>
<gene>
    <name evidence="2" type="ORF">PSAL_010380</name>
</gene>
<organism evidence="2 3">
    <name type="scientific">Pseudooceanicola algae</name>
    <dbReference type="NCBI Taxonomy" id="1537215"/>
    <lineage>
        <taxon>Bacteria</taxon>
        <taxon>Pseudomonadati</taxon>
        <taxon>Pseudomonadota</taxon>
        <taxon>Alphaproteobacteria</taxon>
        <taxon>Rhodobacterales</taxon>
        <taxon>Paracoccaceae</taxon>
        <taxon>Pseudooceanicola</taxon>
    </lineage>
</organism>
<evidence type="ECO:0000313" key="2">
    <source>
        <dbReference type="EMBL" id="QPM89811.1"/>
    </source>
</evidence>
<dbReference type="OrthoDB" id="7245925at2"/>
<protein>
    <recommendedName>
        <fullName evidence="1">Xylose isomerase-like TIM barrel domain-containing protein</fullName>
    </recommendedName>
</protein>
<dbReference type="AlphaFoldDB" id="A0A418SEL6"/>
<dbReference type="Pfam" id="PF01261">
    <property type="entry name" value="AP_endonuc_2"/>
    <property type="match status" value="1"/>
</dbReference>
<evidence type="ECO:0000259" key="1">
    <source>
        <dbReference type="Pfam" id="PF01261"/>
    </source>
</evidence>
<evidence type="ECO:0000313" key="3">
    <source>
        <dbReference type="Proteomes" id="UP000283786"/>
    </source>
</evidence>
<proteinExistence type="predicted"/>
<dbReference type="InterPro" id="IPR013022">
    <property type="entry name" value="Xyl_isomerase-like_TIM-brl"/>
</dbReference>
<dbReference type="RefSeq" id="WP_119840193.1">
    <property type="nucleotide sequence ID" value="NZ_CP060436.1"/>
</dbReference>
<accession>A0A418SEL6</accession>
<keyword evidence="3" id="KW-1185">Reference proteome</keyword>
<dbReference type="InterPro" id="IPR036237">
    <property type="entry name" value="Xyl_isomerase-like_sf"/>
</dbReference>
<name>A0A418SEL6_9RHOB</name>
<dbReference type="Gene3D" id="3.20.20.150">
    <property type="entry name" value="Divalent-metal-dependent TIM barrel enzymes"/>
    <property type="match status" value="1"/>
</dbReference>
<reference evidence="2 3" key="1">
    <citation type="submission" date="2020-08" db="EMBL/GenBank/DDBJ databases">
        <title>Genome sequence of Rhodobacteraceae bacterium Lw-13e.</title>
        <authorList>
            <person name="Poehlein A."/>
            <person name="Wolter L."/>
            <person name="Daniel R."/>
            <person name="Brinkhoff T."/>
        </authorList>
    </citation>
    <scope>NUCLEOTIDE SEQUENCE [LARGE SCALE GENOMIC DNA]</scope>
    <source>
        <strain evidence="2 3">Lw-13e</strain>
    </source>
</reference>
<dbReference type="PANTHER" id="PTHR12110">
    <property type="entry name" value="HYDROXYPYRUVATE ISOMERASE"/>
    <property type="match status" value="1"/>
</dbReference>
<dbReference type="EMBL" id="CP060436">
    <property type="protein sequence ID" value="QPM89811.1"/>
    <property type="molecule type" value="Genomic_DNA"/>
</dbReference>
<dbReference type="KEGG" id="palw:PSAL_010380"/>
<dbReference type="InterPro" id="IPR050312">
    <property type="entry name" value="IolE/XylAMocC-like"/>
</dbReference>